<dbReference type="OrthoDB" id="2504034at2759"/>
<feature type="transmembrane region" description="Helical" evidence="2">
    <location>
        <begin position="120"/>
        <end position="141"/>
    </location>
</feature>
<evidence type="ECO:0000313" key="4">
    <source>
        <dbReference type="Proteomes" id="UP000886653"/>
    </source>
</evidence>
<name>A0A9P6NSW1_9BASI</name>
<evidence type="ECO:0000256" key="1">
    <source>
        <dbReference type="SAM" id="MobiDB-lite"/>
    </source>
</evidence>
<feature type="transmembrane region" description="Helical" evidence="2">
    <location>
        <begin position="267"/>
        <end position="287"/>
    </location>
</feature>
<proteinExistence type="predicted"/>
<evidence type="ECO:0000256" key="2">
    <source>
        <dbReference type="SAM" id="Phobius"/>
    </source>
</evidence>
<accession>A0A9P6NSW1</accession>
<organism evidence="3 4">
    <name type="scientific">Cronartium quercuum f. sp. fusiforme G11</name>
    <dbReference type="NCBI Taxonomy" id="708437"/>
    <lineage>
        <taxon>Eukaryota</taxon>
        <taxon>Fungi</taxon>
        <taxon>Dikarya</taxon>
        <taxon>Basidiomycota</taxon>
        <taxon>Pucciniomycotina</taxon>
        <taxon>Pucciniomycetes</taxon>
        <taxon>Pucciniales</taxon>
        <taxon>Coleosporiaceae</taxon>
        <taxon>Cronartium</taxon>
    </lineage>
</organism>
<dbReference type="EMBL" id="MU167226">
    <property type="protein sequence ID" value="KAG0149629.1"/>
    <property type="molecule type" value="Genomic_DNA"/>
</dbReference>
<sequence>MFLQSCHLLYVRFQTRAFRSPTFNSLGLLDIDVTNAAAVGYILYTLLVILDVILRTATLAGHLDQSGQIILCGCNFIIILESSCAYIWVCTCQCALLKWDSAPGDRRIGKTQMPLIVRRAINIVGLCITLVPIPVILWAYIQANYEYLIIKQILLPIRDDLLAAAPLYSPQTFNLSQLFLVLVPGFRYRPHYDLIAYYVRAGNIFYTVFATFLCVIYIPMLIFSLRCLSRRALWATRQESTQPKFNEESQKRIRSEIERVRKQRHKLIYHAAITYATILVPILVVTWELSCSSDNFLVDRVWWMGTRLGLHGSQAILGNFCMFILNRNARMLLRIYRHHLISTDVLLSLKSGKVHEPHHFQKKLDLETPIRLSLLLGYSANEPFEVIPGGQRSFSGLIDRSTQSTPHAHIPSLHRTTTENSAHPTGRTSRSTSVSFHLPSNADKDPKLANLQLGRSQEGSIDEATLVPGFRESINFPDLTRPWIW</sequence>
<reference evidence="3" key="1">
    <citation type="submission" date="2013-11" db="EMBL/GenBank/DDBJ databases">
        <title>Genome sequence of the fusiform rust pathogen reveals effectors for host alternation and coevolution with pine.</title>
        <authorList>
            <consortium name="DOE Joint Genome Institute"/>
            <person name="Smith K."/>
            <person name="Pendleton A."/>
            <person name="Kubisiak T."/>
            <person name="Anderson C."/>
            <person name="Salamov A."/>
            <person name="Aerts A."/>
            <person name="Riley R."/>
            <person name="Clum A."/>
            <person name="Lindquist E."/>
            <person name="Ence D."/>
            <person name="Campbell M."/>
            <person name="Kronenberg Z."/>
            <person name="Feau N."/>
            <person name="Dhillon B."/>
            <person name="Hamelin R."/>
            <person name="Burleigh J."/>
            <person name="Smith J."/>
            <person name="Yandell M."/>
            <person name="Nelson C."/>
            <person name="Grigoriev I."/>
            <person name="Davis J."/>
        </authorList>
    </citation>
    <scope>NUCLEOTIDE SEQUENCE</scope>
    <source>
        <strain evidence="3">G11</strain>
    </source>
</reference>
<protein>
    <submittedName>
        <fullName evidence="3">Uncharacterized protein</fullName>
    </submittedName>
</protein>
<keyword evidence="2" id="KW-0812">Transmembrane</keyword>
<dbReference type="Proteomes" id="UP000886653">
    <property type="component" value="Unassembled WGS sequence"/>
</dbReference>
<keyword evidence="4" id="KW-1185">Reference proteome</keyword>
<feature type="transmembrane region" description="Helical" evidence="2">
    <location>
        <begin position="38"/>
        <end position="57"/>
    </location>
</feature>
<evidence type="ECO:0000313" key="3">
    <source>
        <dbReference type="EMBL" id="KAG0149629.1"/>
    </source>
</evidence>
<dbReference type="AlphaFoldDB" id="A0A9P6NSW1"/>
<feature type="region of interest" description="Disordered" evidence="1">
    <location>
        <begin position="397"/>
        <end position="456"/>
    </location>
</feature>
<feature type="compositionally biased region" description="Polar residues" evidence="1">
    <location>
        <begin position="414"/>
        <end position="435"/>
    </location>
</feature>
<comment type="caution">
    <text evidence="3">The sequence shown here is derived from an EMBL/GenBank/DDBJ whole genome shotgun (WGS) entry which is preliminary data.</text>
</comment>
<keyword evidence="2" id="KW-0472">Membrane</keyword>
<feature type="transmembrane region" description="Helical" evidence="2">
    <location>
        <begin position="204"/>
        <end position="228"/>
    </location>
</feature>
<feature type="transmembrane region" description="Helical" evidence="2">
    <location>
        <begin position="69"/>
        <end position="89"/>
    </location>
</feature>
<keyword evidence="2" id="KW-1133">Transmembrane helix</keyword>
<feature type="transmembrane region" description="Helical" evidence="2">
    <location>
        <begin position="307"/>
        <end position="325"/>
    </location>
</feature>
<gene>
    <name evidence="3" type="ORF">CROQUDRAFT_669139</name>
</gene>